<sequence>MVTRSIFLNGTVGVGKTTVAARLGEILERELLPHAIIDLDELRRAWPAPMHDRFNHELELANLAAMAANFVRAGVSMFVLAGVIEDPREVPCYRAALGNRPLTVCRITASESVRRARLGDRHRYDPDALAWHLERTVELESILAQQALDDVVVDSSDSSAEVVAQEVLTVVRALGSHHRVGQ</sequence>
<keyword evidence="1" id="KW-0418">Kinase</keyword>
<name>A0A1H5JS16_9MICC</name>
<reference evidence="1 2" key="1">
    <citation type="submission" date="2016-10" db="EMBL/GenBank/DDBJ databases">
        <authorList>
            <person name="de Groot N.N."/>
        </authorList>
    </citation>
    <scope>NUCLEOTIDE SEQUENCE [LARGE SCALE GENOMIC DNA]</scope>
    <source>
        <strain evidence="1 2">DSM 22274</strain>
    </source>
</reference>
<organism evidence="1 2">
    <name type="scientific">Arthrobacter alpinus</name>
    <dbReference type="NCBI Taxonomy" id="656366"/>
    <lineage>
        <taxon>Bacteria</taxon>
        <taxon>Bacillati</taxon>
        <taxon>Actinomycetota</taxon>
        <taxon>Actinomycetes</taxon>
        <taxon>Micrococcales</taxon>
        <taxon>Micrococcaceae</taxon>
        <taxon>Arthrobacter</taxon>
    </lineage>
</organism>
<keyword evidence="1" id="KW-0808">Transferase</keyword>
<dbReference type="InterPro" id="IPR027417">
    <property type="entry name" value="P-loop_NTPase"/>
</dbReference>
<dbReference type="Gene3D" id="3.40.50.300">
    <property type="entry name" value="P-loop containing nucleotide triphosphate hydrolases"/>
    <property type="match status" value="1"/>
</dbReference>
<evidence type="ECO:0000313" key="2">
    <source>
        <dbReference type="Proteomes" id="UP000182725"/>
    </source>
</evidence>
<dbReference type="SUPFAM" id="SSF52540">
    <property type="entry name" value="P-loop containing nucleoside triphosphate hydrolases"/>
    <property type="match status" value="1"/>
</dbReference>
<proteinExistence type="predicted"/>
<dbReference type="EMBL" id="FNTV01000001">
    <property type="protein sequence ID" value="SEE55007.1"/>
    <property type="molecule type" value="Genomic_DNA"/>
</dbReference>
<evidence type="ECO:0000313" key="1">
    <source>
        <dbReference type="EMBL" id="SEE55007.1"/>
    </source>
</evidence>
<protein>
    <submittedName>
        <fullName evidence="1">Adenylate kinase</fullName>
    </submittedName>
</protein>
<accession>A0A1H5JS16</accession>
<dbReference type="GO" id="GO:0016301">
    <property type="term" value="F:kinase activity"/>
    <property type="evidence" value="ECO:0007669"/>
    <property type="project" value="UniProtKB-KW"/>
</dbReference>
<gene>
    <name evidence="1" type="ORF">SAMN04489740_1717</name>
</gene>
<dbReference type="CDD" id="cd01983">
    <property type="entry name" value="SIMIBI"/>
    <property type="match status" value="1"/>
</dbReference>
<dbReference type="AlphaFoldDB" id="A0A1H5JS16"/>
<dbReference type="Proteomes" id="UP000182725">
    <property type="component" value="Unassembled WGS sequence"/>
</dbReference>